<dbReference type="AlphaFoldDB" id="A0A5C6ZR54"/>
<dbReference type="GO" id="GO:0016757">
    <property type="term" value="F:glycosyltransferase activity"/>
    <property type="evidence" value="ECO:0007669"/>
    <property type="project" value="UniProtKB-ARBA"/>
</dbReference>
<dbReference type="Pfam" id="PF00534">
    <property type="entry name" value="Glycos_transf_1"/>
    <property type="match status" value="1"/>
</dbReference>
<name>A0A5C6ZR54_9FLAO</name>
<dbReference type="PANTHER" id="PTHR12526:SF630">
    <property type="entry name" value="GLYCOSYLTRANSFERASE"/>
    <property type="match status" value="1"/>
</dbReference>
<dbReference type="Proteomes" id="UP000321367">
    <property type="component" value="Unassembled WGS sequence"/>
</dbReference>
<feature type="domain" description="Glycosyl transferase family 1" evidence="1">
    <location>
        <begin position="177"/>
        <end position="343"/>
    </location>
</feature>
<gene>
    <name evidence="3" type="ORF">ES724_10720</name>
</gene>
<evidence type="ECO:0000259" key="1">
    <source>
        <dbReference type="Pfam" id="PF00534"/>
    </source>
</evidence>
<feature type="domain" description="Glycosyltransferase subfamily 4-like N-terminal" evidence="2">
    <location>
        <begin position="12"/>
        <end position="165"/>
    </location>
</feature>
<proteinExistence type="predicted"/>
<organism evidence="3 4">
    <name type="scientific">Gillisia hiemivivida</name>
    <dbReference type="NCBI Taxonomy" id="291190"/>
    <lineage>
        <taxon>Bacteria</taxon>
        <taxon>Pseudomonadati</taxon>
        <taxon>Bacteroidota</taxon>
        <taxon>Flavobacteriia</taxon>
        <taxon>Flavobacteriales</taxon>
        <taxon>Flavobacteriaceae</taxon>
        <taxon>Gillisia</taxon>
    </lineage>
</organism>
<keyword evidence="4" id="KW-1185">Reference proteome</keyword>
<protein>
    <submittedName>
        <fullName evidence="3">Glycosyltransferase family 4 protein</fullName>
    </submittedName>
</protein>
<dbReference type="InterPro" id="IPR001296">
    <property type="entry name" value="Glyco_trans_1"/>
</dbReference>
<dbReference type="RefSeq" id="WP_146932864.1">
    <property type="nucleotide sequence ID" value="NZ_CBCSHZ010000010.1"/>
</dbReference>
<dbReference type="OrthoDB" id="1522162at2"/>
<dbReference type="InterPro" id="IPR028098">
    <property type="entry name" value="Glyco_trans_4-like_N"/>
</dbReference>
<comment type="caution">
    <text evidence="3">The sequence shown here is derived from an EMBL/GenBank/DDBJ whole genome shotgun (WGS) entry which is preliminary data.</text>
</comment>
<dbReference type="Gene3D" id="3.40.50.2000">
    <property type="entry name" value="Glycogen Phosphorylase B"/>
    <property type="match status" value="2"/>
</dbReference>
<dbReference type="EMBL" id="VORY01000012">
    <property type="protein sequence ID" value="TXD93262.1"/>
    <property type="molecule type" value="Genomic_DNA"/>
</dbReference>
<dbReference type="PANTHER" id="PTHR12526">
    <property type="entry name" value="GLYCOSYLTRANSFERASE"/>
    <property type="match status" value="1"/>
</dbReference>
<accession>A0A5C6ZR54</accession>
<evidence type="ECO:0000313" key="4">
    <source>
        <dbReference type="Proteomes" id="UP000321367"/>
    </source>
</evidence>
<keyword evidence="3" id="KW-0808">Transferase</keyword>
<dbReference type="Pfam" id="PF13439">
    <property type="entry name" value="Glyco_transf_4"/>
    <property type="match status" value="1"/>
</dbReference>
<sequence>MKILHISAVKSWGGGENHIENLCNELHQISPSTQNTILCLKNGLFYKKLQNSGISFETVTINFKMDLRFCFKLIEICKKQKIDLIHIHDSTALTLCIMADHLYNLPSFIFSKKTTFPIRSRRQTLYKYNYRKIKKILCVSEATKAITKTNVNDPNLLVSIYHGTNVKGYNSNNTIDLKDQFNIEANKRIIGNIANHNWPKDLDTFIKVAYNLVHERGIKDFHFVQIGNYTTETPALIEKIERLNLSDYITLTNVIPNASFLIPQFDISLVTSKSEGIPQFIYESFLNKVPVISTDVGGISEIIAHGINGFLAPSGNYEVLANHILELLNNPELIERFITISYKNVHEKYTTEMMATKTLQEYKLVLNGK</sequence>
<dbReference type="SUPFAM" id="SSF53756">
    <property type="entry name" value="UDP-Glycosyltransferase/glycogen phosphorylase"/>
    <property type="match status" value="1"/>
</dbReference>
<dbReference type="CDD" id="cd03801">
    <property type="entry name" value="GT4_PimA-like"/>
    <property type="match status" value="1"/>
</dbReference>
<reference evidence="3 4" key="1">
    <citation type="submission" date="2019-08" db="EMBL/GenBank/DDBJ databases">
        <title>Genome sequence of Gillisia hiemivivida IC154 (type strain).</title>
        <authorList>
            <person name="Bowman J.P."/>
        </authorList>
    </citation>
    <scope>NUCLEOTIDE SEQUENCE [LARGE SCALE GENOMIC DNA]</scope>
    <source>
        <strain evidence="3 4">IC154</strain>
    </source>
</reference>
<evidence type="ECO:0000259" key="2">
    <source>
        <dbReference type="Pfam" id="PF13439"/>
    </source>
</evidence>
<evidence type="ECO:0000313" key="3">
    <source>
        <dbReference type="EMBL" id="TXD93262.1"/>
    </source>
</evidence>